<evidence type="ECO:0000256" key="1">
    <source>
        <dbReference type="SAM" id="MobiDB-lite"/>
    </source>
</evidence>
<feature type="region of interest" description="Disordered" evidence="1">
    <location>
        <begin position="554"/>
        <end position="598"/>
    </location>
</feature>
<dbReference type="OrthoDB" id="2156856at2759"/>
<feature type="compositionally biased region" description="Polar residues" evidence="1">
    <location>
        <begin position="132"/>
        <end position="151"/>
    </location>
</feature>
<comment type="caution">
    <text evidence="3">The sequence shown here is derived from an EMBL/GenBank/DDBJ whole genome shotgun (WGS) entry which is preliminary data.</text>
</comment>
<feature type="compositionally biased region" description="Basic residues" evidence="1">
    <location>
        <begin position="554"/>
        <end position="574"/>
    </location>
</feature>
<dbReference type="SUPFAM" id="SSF117856">
    <property type="entry name" value="AF0104/ALDC/Ptd012-like"/>
    <property type="match status" value="1"/>
</dbReference>
<dbReference type="InterPro" id="IPR016024">
    <property type="entry name" value="ARM-type_fold"/>
</dbReference>
<reference evidence="3" key="1">
    <citation type="submission" date="2021-02" db="EMBL/GenBank/DDBJ databases">
        <authorList>
            <person name="Nowell W R."/>
        </authorList>
    </citation>
    <scope>NUCLEOTIDE SEQUENCE</scope>
</reference>
<evidence type="ECO:0000313" key="4">
    <source>
        <dbReference type="EMBL" id="CAF1353380.1"/>
    </source>
</evidence>
<dbReference type="AlphaFoldDB" id="A0A814A9U9"/>
<gene>
    <name evidence="3" type="ORF">BJG266_LOCUS10930</name>
    <name evidence="4" type="ORF">QVE165_LOCUS34120</name>
</gene>
<feature type="region of interest" description="Disordered" evidence="1">
    <location>
        <begin position="132"/>
        <end position="208"/>
    </location>
</feature>
<dbReference type="PROSITE" id="PS51742">
    <property type="entry name" value="PPC"/>
    <property type="match status" value="1"/>
</dbReference>
<keyword evidence="5" id="KW-1185">Reference proteome</keyword>
<evidence type="ECO:0000313" key="6">
    <source>
        <dbReference type="Proteomes" id="UP000663877"/>
    </source>
</evidence>
<evidence type="ECO:0000313" key="5">
    <source>
        <dbReference type="Proteomes" id="UP000663832"/>
    </source>
</evidence>
<dbReference type="InterPro" id="IPR005175">
    <property type="entry name" value="PPC_dom"/>
</dbReference>
<evidence type="ECO:0000259" key="2">
    <source>
        <dbReference type="PROSITE" id="PS51742"/>
    </source>
</evidence>
<feature type="domain" description="PPC" evidence="2">
    <location>
        <begin position="11"/>
        <end position="144"/>
    </location>
</feature>
<dbReference type="Proteomes" id="UP000663877">
    <property type="component" value="Unassembled WGS sequence"/>
</dbReference>
<sequence>MSASTNKQPISTSIRVYPLRLTPNKDVLTSIRTLMNEANLRSVFIMTCVGSVKAILLRLANTTDTIELKTPHEIVSLVGTIDSDGQHIHGSFSDGKGNVVGGHVLDGNPMTVYTTVEIMLAECEDIHVKMTSTANVPTPTNDPGSFSSLRSTNDRDTPSQHFEFDSTPPIHSTHRQMLNHSQNTQLSSSASSPSVMRNPSPPPVDNLSRADMVGDEMYSKSWFCQVLLKLIQFVAPEQLHDENFTRIRQQGDDFLSTNSNKKQELDETFESELCELWDVSMSADVAHLLIEFNSLDLFNVVLVECKDKRCTEIVLGILSNMACCKRNLSEDNQTKSVALCISQHSNLFSTILSILTSDDYSDCPTLVQLFRLIYTLFVRQDTRVFMLEHVQLTYEPLCFILQSCYNKELLEQCSCLLRVLFDECNLFETNEQNEVAYLILTSITTAINALIENDSLTINNILENLFNCLQIYTTCEHFITMLNEHCQIIMRLIENVLKLLVHDDIVQIHSVLLLSCISICNFFIYKHGLKILNKQLLQYFLIIGHTCYKDKQRRDHQKHITRRQRSRTHSHSLNKRKDTDESNTNGKTADDDQLSKSHNQLMHVDGEDETKVDYERTTSEDLSTTSYTLVDELFLELFYRGIKQDSLQTEDNEPSLFAQLHQDQRELFRKIIKHFCNLDKRLDDMLNL</sequence>
<organism evidence="3 6">
    <name type="scientific">Adineta steineri</name>
    <dbReference type="NCBI Taxonomy" id="433720"/>
    <lineage>
        <taxon>Eukaryota</taxon>
        <taxon>Metazoa</taxon>
        <taxon>Spiralia</taxon>
        <taxon>Gnathifera</taxon>
        <taxon>Rotifera</taxon>
        <taxon>Eurotatoria</taxon>
        <taxon>Bdelloidea</taxon>
        <taxon>Adinetida</taxon>
        <taxon>Adinetidae</taxon>
        <taxon>Adineta</taxon>
    </lineage>
</organism>
<evidence type="ECO:0000313" key="3">
    <source>
        <dbReference type="EMBL" id="CAF0909682.1"/>
    </source>
</evidence>
<dbReference type="CDD" id="cd11378">
    <property type="entry name" value="DUF296"/>
    <property type="match status" value="1"/>
</dbReference>
<proteinExistence type="predicted"/>
<dbReference type="EMBL" id="CAJNOI010000039">
    <property type="protein sequence ID" value="CAF0909682.1"/>
    <property type="molecule type" value="Genomic_DNA"/>
</dbReference>
<name>A0A814A9U9_9BILA</name>
<dbReference type="PANTHER" id="PTHR34988:SF1">
    <property type="entry name" value="DNA-BINDING PROTEIN"/>
    <property type="match status" value="1"/>
</dbReference>
<feature type="compositionally biased region" description="Basic and acidic residues" evidence="1">
    <location>
        <begin position="152"/>
        <end position="164"/>
    </location>
</feature>
<dbReference type="Proteomes" id="UP000663832">
    <property type="component" value="Unassembled WGS sequence"/>
</dbReference>
<dbReference type="PANTHER" id="PTHR34988">
    <property type="entry name" value="PROTEIN, PUTATIVE-RELATED"/>
    <property type="match status" value="1"/>
</dbReference>
<protein>
    <recommendedName>
        <fullName evidence="2">PPC domain-containing protein</fullName>
    </recommendedName>
</protein>
<accession>A0A814A9U9</accession>
<dbReference type="Gene3D" id="3.30.1330.80">
    <property type="entry name" value="Hypothetical protein, similar to alpha- acetolactate decarboxylase, domain 2"/>
    <property type="match status" value="1"/>
</dbReference>
<dbReference type="Pfam" id="PF03479">
    <property type="entry name" value="PCC"/>
    <property type="match status" value="1"/>
</dbReference>
<dbReference type="SUPFAM" id="SSF48371">
    <property type="entry name" value="ARM repeat"/>
    <property type="match status" value="1"/>
</dbReference>
<feature type="compositionally biased region" description="Polar residues" evidence="1">
    <location>
        <begin position="175"/>
        <end position="186"/>
    </location>
</feature>
<dbReference type="EMBL" id="CAJNOM010000319">
    <property type="protein sequence ID" value="CAF1353380.1"/>
    <property type="molecule type" value="Genomic_DNA"/>
</dbReference>